<gene>
    <name evidence="1" type="ORF">E5170_12465</name>
</gene>
<evidence type="ECO:0000313" key="1">
    <source>
        <dbReference type="EMBL" id="THF32458.1"/>
    </source>
</evidence>
<sequence>MDGADTGGLSGTGVVKSDAFASRLAPTGECFSRWDRACSRRGWHCQPLHRRKMNPERRPAHR</sequence>
<comment type="caution">
    <text evidence="1">The sequence shown here is derived from an EMBL/GenBank/DDBJ whole genome shotgun (WGS) entry which is preliminary data.</text>
</comment>
<dbReference type="Proteomes" id="UP000310574">
    <property type="component" value="Unassembled WGS sequence"/>
</dbReference>
<dbReference type="EMBL" id="SSBS01000003">
    <property type="protein sequence ID" value="THF32458.1"/>
    <property type="molecule type" value="Genomic_DNA"/>
</dbReference>
<organism evidence="1 2">
    <name type="scientific">Pseudomonas atacamensis</name>
    <dbReference type="NCBI Taxonomy" id="2565368"/>
    <lineage>
        <taxon>Bacteria</taxon>
        <taxon>Pseudomonadati</taxon>
        <taxon>Pseudomonadota</taxon>
        <taxon>Gammaproteobacteria</taxon>
        <taxon>Pseudomonadales</taxon>
        <taxon>Pseudomonadaceae</taxon>
        <taxon>Pseudomonas</taxon>
    </lineage>
</organism>
<proteinExistence type="predicted"/>
<name>A0AAQ2I1B8_9PSED</name>
<dbReference type="AlphaFoldDB" id="A0AAQ2I1B8"/>
<accession>A0AAQ2I1B8</accession>
<reference evidence="1 2" key="1">
    <citation type="submission" date="2019-04" db="EMBL/GenBank/DDBJ databases">
        <title>Draft genome sequence of Pseudomonas sp. M7D1 isolated from rhizosphere of plant the flowery desert.</title>
        <authorList>
            <person name="Poblete-Morales M."/>
            <person name="Plaza N."/>
            <person name="Corsini G."/>
            <person name="Silva E."/>
        </authorList>
    </citation>
    <scope>NUCLEOTIDE SEQUENCE [LARGE SCALE GENOMIC DNA]</scope>
    <source>
        <strain evidence="1 2">M7D1</strain>
    </source>
</reference>
<protein>
    <submittedName>
        <fullName evidence="1">Uncharacterized protein</fullName>
    </submittedName>
</protein>
<evidence type="ECO:0000313" key="2">
    <source>
        <dbReference type="Proteomes" id="UP000310574"/>
    </source>
</evidence>